<proteinExistence type="predicted"/>
<evidence type="ECO:0000313" key="1">
    <source>
        <dbReference type="EMBL" id="QNS05503.1"/>
    </source>
</evidence>
<keyword evidence="2" id="KW-1185">Reference proteome</keyword>
<reference evidence="1 2" key="1">
    <citation type="submission" date="2020-09" db="EMBL/GenBank/DDBJ databases">
        <title>A novel species.</title>
        <authorList>
            <person name="Gao J."/>
        </authorList>
    </citation>
    <scope>NUCLEOTIDE SEQUENCE [LARGE SCALE GENOMIC DNA]</scope>
    <source>
        <strain evidence="1 2">CRXT-Y-14</strain>
    </source>
</reference>
<dbReference type="RefSeq" id="WP_188338197.1">
    <property type="nucleotide sequence ID" value="NZ_CP061281.1"/>
</dbReference>
<dbReference type="Proteomes" id="UP000516428">
    <property type="component" value="Chromosome"/>
</dbReference>
<name>A0A7H1B9U8_9ACTN</name>
<dbReference type="EMBL" id="CP061281">
    <property type="protein sequence ID" value="QNS05503.1"/>
    <property type="molecule type" value="Genomic_DNA"/>
</dbReference>
<protein>
    <submittedName>
        <fullName evidence="1">Uncharacterized protein</fullName>
    </submittedName>
</protein>
<dbReference type="AlphaFoldDB" id="A0A7H1B9U8"/>
<sequence>MSIGVHPGTPEAEAYLQHFREVATEEIQQGMTEEGQEGALLRIAFGDHLDGVRATATFTMNSHPGMVFIRTRNILPVDGTQWDATFAAGLFTTTLFEKFHTWAKRQEPVNGTIAY</sequence>
<organism evidence="1 2">
    <name type="scientific">Streptomyces xanthii</name>
    <dbReference type="NCBI Taxonomy" id="2768069"/>
    <lineage>
        <taxon>Bacteria</taxon>
        <taxon>Bacillati</taxon>
        <taxon>Actinomycetota</taxon>
        <taxon>Actinomycetes</taxon>
        <taxon>Kitasatosporales</taxon>
        <taxon>Streptomycetaceae</taxon>
        <taxon>Streptomyces</taxon>
    </lineage>
</organism>
<gene>
    <name evidence="1" type="ORF">IAG42_19165</name>
</gene>
<dbReference type="KEGG" id="sxn:IAG42_19165"/>
<evidence type="ECO:0000313" key="2">
    <source>
        <dbReference type="Proteomes" id="UP000516428"/>
    </source>
</evidence>
<accession>A0A7H1B9U8</accession>